<dbReference type="OrthoDB" id="2757234at2759"/>
<evidence type="ECO:0000313" key="3">
    <source>
        <dbReference type="Proteomes" id="UP000027195"/>
    </source>
</evidence>
<accession>A0A067MMR3</accession>
<organism evidence="2 3">
    <name type="scientific">Botryobasidium botryosum (strain FD-172 SS1)</name>
    <dbReference type="NCBI Taxonomy" id="930990"/>
    <lineage>
        <taxon>Eukaryota</taxon>
        <taxon>Fungi</taxon>
        <taxon>Dikarya</taxon>
        <taxon>Basidiomycota</taxon>
        <taxon>Agaricomycotina</taxon>
        <taxon>Agaricomycetes</taxon>
        <taxon>Cantharellales</taxon>
        <taxon>Botryobasidiaceae</taxon>
        <taxon>Botryobasidium</taxon>
    </lineage>
</organism>
<evidence type="ECO:0000259" key="1">
    <source>
        <dbReference type="Pfam" id="PF12937"/>
    </source>
</evidence>
<dbReference type="Gene3D" id="1.20.1280.50">
    <property type="match status" value="1"/>
</dbReference>
<dbReference type="InterPro" id="IPR001810">
    <property type="entry name" value="F-box_dom"/>
</dbReference>
<keyword evidence="3" id="KW-1185">Reference proteome</keyword>
<protein>
    <recommendedName>
        <fullName evidence="1">F-box domain-containing protein</fullName>
    </recommendedName>
</protein>
<dbReference type="InParanoid" id="A0A067MMR3"/>
<dbReference type="SUPFAM" id="SSF52047">
    <property type="entry name" value="RNI-like"/>
    <property type="match status" value="1"/>
</dbReference>
<dbReference type="SUPFAM" id="SSF81383">
    <property type="entry name" value="F-box domain"/>
    <property type="match status" value="1"/>
</dbReference>
<dbReference type="InterPro" id="IPR036047">
    <property type="entry name" value="F-box-like_dom_sf"/>
</dbReference>
<dbReference type="PANTHER" id="PTHR16134">
    <property type="entry name" value="F-BOX/TPR REPEAT PROTEIN POF3"/>
    <property type="match status" value="1"/>
</dbReference>
<dbReference type="HOGENOM" id="CLU_024199_1_2_1"/>
<dbReference type="Pfam" id="PF12937">
    <property type="entry name" value="F-box-like"/>
    <property type="match status" value="1"/>
</dbReference>
<dbReference type="EMBL" id="KL198047">
    <property type="protein sequence ID" value="KDQ12836.1"/>
    <property type="molecule type" value="Genomic_DNA"/>
</dbReference>
<gene>
    <name evidence="2" type="ORF">BOTBODRAFT_56394</name>
</gene>
<dbReference type="PANTHER" id="PTHR16134:SF119">
    <property type="entry name" value="AT02038P-RELATED"/>
    <property type="match status" value="1"/>
</dbReference>
<feature type="domain" description="F-box" evidence="1">
    <location>
        <begin position="38"/>
        <end position="94"/>
    </location>
</feature>
<reference evidence="3" key="1">
    <citation type="journal article" date="2014" name="Proc. Natl. Acad. Sci. U.S.A.">
        <title>Extensive sampling of basidiomycete genomes demonstrates inadequacy of the white-rot/brown-rot paradigm for wood decay fungi.</title>
        <authorList>
            <person name="Riley R."/>
            <person name="Salamov A.A."/>
            <person name="Brown D.W."/>
            <person name="Nagy L.G."/>
            <person name="Floudas D."/>
            <person name="Held B.W."/>
            <person name="Levasseur A."/>
            <person name="Lombard V."/>
            <person name="Morin E."/>
            <person name="Otillar R."/>
            <person name="Lindquist E.A."/>
            <person name="Sun H."/>
            <person name="LaButti K.M."/>
            <person name="Schmutz J."/>
            <person name="Jabbour D."/>
            <person name="Luo H."/>
            <person name="Baker S.E."/>
            <person name="Pisabarro A.G."/>
            <person name="Walton J.D."/>
            <person name="Blanchette R.A."/>
            <person name="Henrissat B."/>
            <person name="Martin F."/>
            <person name="Cullen D."/>
            <person name="Hibbett D.S."/>
            <person name="Grigoriev I.V."/>
        </authorList>
    </citation>
    <scope>NUCLEOTIDE SEQUENCE [LARGE SCALE GENOMIC DNA]</scope>
    <source>
        <strain evidence="3">FD-172 SS1</strain>
    </source>
</reference>
<dbReference type="AlphaFoldDB" id="A0A067MMR3"/>
<dbReference type="InterPro" id="IPR032675">
    <property type="entry name" value="LRR_dom_sf"/>
</dbReference>
<dbReference type="Gene3D" id="3.80.10.10">
    <property type="entry name" value="Ribonuclease Inhibitor"/>
    <property type="match status" value="1"/>
</dbReference>
<name>A0A067MMR3_BOTB1</name>
<proteinExistence type="predicted"/>
<sequence>METLSLGDGHSILGAGVLNPAKQKLTSDEGGYNHWSSIDGLPEEILVLIFKLAESAPEDVPPCPEATAPFNVSQVSRRWREIALNAPNIWTSIYATNPSAISTLIARSRDCPLDIEFIPVKERRHMGTLGSSPRCLDMIRRPITFQSAATTLCAHIHRWRSARLHELDVDNSANFLCSPAPRLEVFHAARLPIPWERTTDFEREPISCFHNHTPRLRDLSLTQIQIPLTSPIYAGLEKLHLSSIFFKDTQATQFIQVLAACPLLEELTVREVSFSSLNHTGSQIIVSLPRLRSMNLDVAEHHARYLLAFIQAPAELVLSVVMNHMRTTPSIAPHFDAGALERFPGLARIHSINVEHDERARCCAVVGTSSPPSEAEIFKITYRARAREAIRWTLSDLGLRFPLPSLEHLALSSFASGGLEITTFVGVLENLPTITSLALTDCPPSFIYALRVDAGSYLVCPQLRRLWLEFRPPPDTQRLFEVIESRANSNRLSQSVLLAEASAPLFHLTLRGSSVFDWEIVPKLQQLSVVVDWAKSGRKISEFV</sequence>
<evidence type="ECO:0000313" key="2">
    <source>
        <dbReference type="EMBL" id="KDQ12836.1"/>
    </source>
</evidence>
<dbReference type="STRING" id="930990.A0A067MMR3"/>
<dbReference type="Proteomes" id="UP000027195">
    <property type="component" value="Unassembled WGS sequence"/>
</dbReference>